<feature type="transmembrane region" description="Helical" evidence="2">
    <location>
        <begin position="115"/>
        <end position="136"/>
    </location>
</feature>
<feature type="region of interest" description="Disordered" evidence="1">
    <location>
        <begin position="143"/>
        <end position="162"/>
    </location>
</feature>
<keyword evidence="2" id="KW-1133">Transmembrane helix</keyword>
<keyword evidence="2" id="KW-0812">Transmembrane</keyword>
<comment type="caution">
    <text evidence="4">The sequence shown here is derived from an EMBL/GenBank/DDBJ whole genome shotgun (WGS) entry which is preliminary data.</text>
</comment>
<dbReference type="Gene3D" id="2.40.50.1020">
    <property type="entry name" value="LytTr DNA-binding domain"/>
    <property type="match status" value="1"/>
</dbReference>
<accession>A0A3L9Y914</accession>
<dbReference type="SMART" id="SM00850">
    <property type="entry name" value="LytTR"/>
    <property type="match status" value="1"/>
</dbReference>
<dbReference type="GO" id="GO:0003677">
    <property type="term" value="F:DNA binding"/>
    <property type="evidence" value="ECO:0007669"/>
    <property type="project" value="InterPro"/>
</dbReference>
<feature type="transmembrane region" description="Helical" evidence="2">
    <location>
        <begin position="49"/>
        <end position="67"/>
    </location>
</feature>
<dbReference type="RefSeq" id="WP_121896615.1">
    <property type="nucleotide sequence ID" value="NZ_RCNT01000001.1"/>
</dbReference>
<keyword evidence="5" id="KW-1185">Reference proteome</keyword>
<dbReference type="OrthoDB" id="7028951at2"/>
<feature type="transmembrane region" description="Helical" evidence="2">
    <location>
        <begin position="79"/>
        <end position="100"/>
    </location>
</feature>
<dbReference type="InterPro" id="IPR007492">
    <property type="entry name" value="LytTR_DNA-bd_dom"/>
</dbReference>
<proteinExistence type="predicted"/>
<dbReference type="EMBL" id="RCNT01000001">
    <property type="protein sequence ID" value="RMA44025.1"/>
    <property type="molecule type" value="Genomic_DNA"/>
</dbReference>
<keyword evidence="2" id="KW-0472">Membrane</keyword>
<sequence>MQTDNCDLRHLAIRVVRSPVTSGWLAASLLATMVGPFGTYVSMSVTERAVYWGGLIGASILLARLAKAWVAKRLTGSRFAVDMASSAIMGLFLGPAVWAYNRYVYEIPADDLPGIGWHMSVVLVVCMVVVLIRLYLQDDEEEEGEAVPRPVPEQEAGAAKPEEEVPFLRRLPRELGNELMHIKADGHYLEVFTRDGKDRILMRFSDALAELDGYDGVRIHRSHWVARHAVSRVEQRGRRVFAVLPCGRRLPVSQAYQQDLPGGDTRF</sequence>
<name>A0A3L9Y914_9RHOB</name>
<feature type="transmembrane region" description="Helical" evidence="2">
    <location>
        <begin position="21"/>
        <end position="43"/>
    </location>
</feature>
<dbReference type="PROSITE" id="PS50930">
    <property type="entry name" value="HTH_LYTTR"/>
    <property type="match status" value="1"/>
</dbReference>
<dbReference type="Proteomes" id="UP000281343">
    <property type="component" value="Unassembled WGS sequence"/>
</dbReference>
<reference evidence="4 5" key="1">
    <citation type="submission" date="2018-10" db="EMBL/GenBank/DDBJ databases">
        <authorList>
            <person name="Jung H.S."/>
            <person name="Jeon C.O."/>
        </authorList>
    </citation>
    <scope>NUCLEOTIDE SEQUENCE [LARGE SCALE GENOMIC DNA]</scope>
    <source>
        <strain evidence="4 5">MA-7-27</strain>
    </source>
</reference>
<evidence type="ECO:0000259" key="3">
    <source>
        <dbReference type="PROSITE" id="PS50930"/>
    </source>
</evidence>
<evidence type="ECO:0000313" key="5">
    <source>
        <dbReference type="Proteomes" id="UP000281343"/>
    </source>
</evidence>
<feature type="domain" description="HTH LytTR-type" evidence="3">
    <location>
        <begin position="177"/>
        <end position="260"/>
    </location>
</feature>
<gene>
    <name evidence="4" type="ORF">D9R08_03710</name>
</gene>
<protein>
    <recommendedName>
        <fullName evidence="3">HTH LytTR-type domain-containing protein</fullName>
    </recommendedName>
</protein>
<dbReference type="AlphaFoldDB" id="A0A3L9Y914"/>
<evidence type="ECO:0000313" key="4">
    <source>
        <dbReference type="EMBL" id="RMA44025.1"/>
    </source>
</evidence>
<evidence type="ECO:0000256" key="2">
    <source>
        <dbReference type="SAM" id="Phobius"/>
    </source>
</evidence>
<organism evidence="4 5">
    <name type="scientific">Rhodophyticola porphyridii</name>
    <dbReference type="NCBI Taxonomy" id="1852017"/>
    <lineage>
        <taxon>Bacteria</taxon>
        <taxon>Pseudomonadati</taxon>
        <taxon>Pseudomonadota</taxon>
        <taxon>Alphaproteobacteria</taxon>
        <taxon>Rhodobacterales</taxon>
        <taxon>Roseobacteraceae</taxon>
        <taxon>Rhodophyticola</taxon>
    </lineage>
</organism>
<evidence type="ECO:0000256" key="1">
    <source>
        <dbReference type="SAM" id="MobiDB-lite"/>
    </source>
</evidence>
<dbReference type="Pfam" id="PF04397">
    <property type="entry name" value="LytTR"/>
    <property type="match status" value="1"/>
</dbReference>